<reference evidence="4" key="1">
    <citation type="submission" date="2010-05" db="EMBL/GenBank/DDBJ databases">
        <title>The genome sequence of Magnaporthe poae strain ATCC 64411.</title>
        <authorList>
            <person name="Ma L.-J."/>
            <person name="Dead R."/>
            <person name="Young S."/>
            <person name="Zeng Q."/>
            <person name="Koehrsen M."/>
            <person name="Alvarado L."/>
            <person name="Berlin A."/>
            <person name="Chapman S.B."/>
            <person name="Chen Z."/>
            <person name="Freedman E."/>
            <person name="Gellesch M."/>
            <person name="Goldberg J."/>
            <person name="Griggs A."/>
            <person name="Gujja S."/>
            <person name="Heilman E.R."/>
            <person name="Heiman D."/>
            <person name="Hepburn T."/>
            <person name="Howarth C."/>
            <person name="Jen D."/>
            <person name="Larson L."/>
            <person name="Mehta T."/>
            <person name="Neiman D."/>
            <person name="Pearson M."/>
            <person name="Roberts A."/>
            <person name="Saif S."/>
            <person name="Shea T."/>
            <person name="Shenoy N."/>
            <person name="Sisk P."/>
            <person name="Stolte C."/>
            <person name="Sykes S."/>
            <person name="Walk T."/>
            <person name="White J."/>
            <person name="Yandava C."/>
            <person name="Haas B."/>
            <person name="Nusbaum C."/>
            <person name="Birren B."/>
        </authorList>
    </citation>
    <scope>NUCLEOTIDE SEQUENCE [LARGE SCALE GENOMIC DNA]</scope>
    <source>
        <strain evidence="4">ATCC 64411 / 73-15</strain>
    </source>
</reference>
<reference evidence="2" key="2">
    <citation type="submission" date="2010-05" db="EMBL/GenBank/DDBJ databases">
        <title>The Genome Sequence of Magnaporthe poae strain ATCC 64411.</title>
        <authorList>
            <consortium name="The Broad Institute Genome Sequencing Platform"/>
            <consortium name="Broad Institute Genome Sequencing Center for Infectious Disease"/>
            <person name="Ma L.-J."/>
            <person name="Dead R."/>
            <person name="Young S."/>
            <person name="Zeng Q."/>
            <person name="Koehrsen M."/>
            <person name="Alvarado L."/>
            <person name="Berlin A."/>
            <person name="Chapman S.B."/>
            <person name="Chen Z."/>
            <person name="Freedman E."/>
            <person name="Gellesch M."/>
            <person name="Goldberg J."/>
            <person name="Griggs A."/>
            <person name="Gujja S."/>
            <person name="Heilman E.R."/>
            <person name="Heiman D."/>
            <person name="Hepburn T."/>
            <person name="Howarth C."/>
            <person name="Jen D."/>
            <person name="Larson L."/>
            <person name="Mehta T."/>
            <person name="Neiman D."/>
            <person name="Pearson M."/>
            <person name="Roberts A."/>
            <person name="Saif S."/>
            <person name="Shea T."/>
            <person name="Shenoy N."/>
            <person name="Sisk P."/>
            <person name="Stolte C."/>
            <person name="Sykes S."/>
            <person name="Walk T."/>
            <person name="White J."/>
            <person name="Yandava C."/>
            <person name="Haas B."/>
            <person name="Nusbaum C."/>
            <person name="Birren B."/>
        </authorList>
    </citation>
    <scope>NUCLEOTIDE SEQUENCE</scope>
    <source>
        <strain evidence="2">ATCC 64411</strain>
    </source>
</reference>
<reference evidence="3" key="4">
    <citation type="journal article" date="2015" name="G3 (Bethesda)">
        <title>Genome sequences of three phytopathogenic species of the Magnaporthaceae family of fungi.</title>
        <authorList>
            <person name="Okagaki L.H."/>
            <person name="Nunes C.C."/>
            <person name="Sailsbery J."/>
            <person name="Clay B."/>
            <person name="Brown D."/>
            <person name="John T."/>
            <person name="Oh Y."/>
            <person name="Young N."/>
            <person name="Fitzgerald M."/>
            <person name="Haas B.J."/>
            <person name="Zeng Q."/>
            <person name="Young S."/>
            <person name="Adiconis X."/>
            <person name="Fan L."/>
            <person name="Levin J.Z."/>
            <person name="Mitchell T.K."/>
            <person name="Okubara P.A."/>
            <person name="Farman M.L."/>
            <person name="Kohn L.M."/>
            <person name="Birren B."/>
            <person name="Ma L.-J."/>
            <person name="Dean R.A."/>
        </authorList>
    </citation>
    <scope>NUCLEOTIDE SEQUENCE</scope>
    <source>
        <strain evidence="3">ATCC 64411 / 73-15</strain>
    </source>
</reference>
<reference evidence="3" key="5">
    <citation type="submission" date="2015-06" db="UniProtKB">
        <authorList>
            <consortium name="EnsemblFungi"/>
        </authorList>
    </citation>
    <scope>IDENTIFICATION</scope>
    <source>
        <strain evidence="3">ATCC 64411</strain>
    </source>
</reference>
<feature type="compositionally biased region" description="Acidic residues" evidence="1">
    <location>
        <begin position="174"/>
        <end position="185"/>
    </location>
</feature>
<evidence type="ECO:0000313" key="2">
    <source>
        <dbReference type="EMBL" id="KLU82861.1"/>
    </source>
</evidence>
<keyword evidence="4" id="KW-1185">Reference proteome</keyword>
<name>A0A0C4DPZ8_MAGP6</name>
<feature type="compositionally biased region" description="Basic and acidic residues" evidence="1">
    <location>
        <begin position="196"/>
        <end position="206"/>
    </location>
</feature>
<dbReference type="EMBL" id="GL876967">
    <property type="protein sequence ID" value="KLU82861.1"/>
    <property type="molecule type" value="Genomic_DNA"/>
</dbReference>
<gene>
    <name evidence="2" type="ORF">MAPG_01929</name>
</gene>
<dbReference type="VEuPathDB" id="FungiDB:MAPG_01929"/>
<organism evidence="3 4">
    <name type="scientific">Magnaporthiopsis poae (strain ATCC 64411 / 73-15)</name>
    <name type="common">Kentucky bluegrass fungus</name>
    <name type="synonym">Magnaporthe poae</name>
    <dbReference type="NCBI Taxonomy" id="644358"/>
    <lineage>
        <taxon>Eukaryota</taxon>
        <taxon>Fungi</taxon>
        <taxon>Dikarya</taxon>
        <taxon>Ascomycota</taxon>
        <taxon>Pezizomycotina</taxon>
        <taxon>Sordariomycetes</taxon>
        <taxon>Sordariomycetidae</taxon>
        <taxon>Magnaporthales</taxon>
        <taxon>Magnaporthaceae</taxon>
        <taxon>Magnaporthiopsis</taxon>
    </lineage>
</organism>
<proteinExistence type="predicted"/>
<dbReference type="Proteomes" id="UP000011715">
    <property type="component" value="Unassembled WGS sequence"/>
</dbReference>
<protein>
    <submittedName>
        <fullName evidence="2 3">Uncharacterized protein</fullName>
    </submittedName>
</protein>
<evidence type="ECO:0000256" key="1">
    <source>
        <dbReference type="SAM" id="MobiDB-lite"/>
    </source>
</evidence>
<evidence type="ECO:0000313" key="3">
    <source>
        <dbReference type="EnsemblFungi" id="MAPG_01929T0"/>
    </source>
</evidence>
<dbReference type="OrthoDB" id="5244662at2759"/>
<reference evidence="2" key="3">
    <citation type="submission" date="2011-03" db="EMBL/GenBank/DDBJ databases">
        <title>Annotation of Magnaporthe poae ATCC 64411.</title>
        <authorList>
            <person name="Ma L.-J."/>
            <person name="Dead R."/>
            <person name="Young S.K."/>
            <person name="Zeng Q."/>
            <person name="Gargeya S."/>
            <person name="Fitzgerald M."/>
            <person name="Haas B."/>
            <person name="Abouelleil A."/>
            <person name="Alvarado L."/>
            <person name="Arachchi H.M."/>
            <person name="Berlin A."/>
            <person name="Brown A."/>
            <person name="Chapman S.B."/>
            <person name="Chen Z."/>
            <person name="Dunbar C."/>
            <person name="Freedman E."/>
            <person name="Gearin G."/>
            <person name="Gellesch M."/>
            <person name="Goldberg J."/>
            <person name="Griggs A."/>
            <person name="Gujja S."/>
            <person name="Heiman D."/>
            <person name="Howarth C."/>
            <person name="Larson L."/>
            <person name="Lui A."/>
            <person name="MacDonald P.J.P."/>
            <person name="Mehta T."/>
            <person name="Montmayeur A."/>
            <person name="Murphy C."/>
            <person name="Neiman D."/>
            <person name="Pearson M."/>
            <person name="Priest M."/>
            <person name="Roberts A."/>
            <person name="Saif S."/>
            <person name="Shea T."/>
            <person name="Shenoy N."/>
            <person name="Sisk P."/>
            <person name="Stolte C."/>
            <person name="Sykes S."/>
            <person name="Yandava C."/>
            <person name="Wortman J."/>
            <person name="Nusbaum C."/>
            <person name="Birren B."/>
        </authorList>
    </citation>
    <scope>NUCLEOTIDE SEQUENCE</scope>
    <source>
        <strain evidence="2">ATCC 64411</strain>
    </source>
</reference>
<dbReference type="EnsemblFungi" id="MAPG_01929T0">
    <property type="protein sequence ID" value="MAPG_01929T0"/>
    <property type="gene ID" value="MAPG_01929"/>
</dbReference>
<dbReference type="EMBL" id="ADBL01000482">
    <property type="status" value="NOT_ANNOTATED_CDS"/>
    <property type="molecule type" value="Genomic_DNA"/>
</dbReference>
<sequence length="206" mass="22884">MCCGILNIYICYGTQSRAATPEERHVTLDRTGLYALARKWAMNKQDPNTGRAVVVTSYATAQARWLRRSREFMYPNGDMINMALLKSRNMRGPKFANAFNSGISIHTARTDDIVREEYDQDMMEAIMEDKLGEVPDGDLLVYTSAGAADDGELTSSMAQSQAERQELEALGLMDGEEEDEGEDDISATNKTASETLPDHEDRLAEG</sequence>
<feature type="region of interest" description="Disordered" evidence="1">
    <location>
        <begin position="154"/>
        <end position="206"/>
    </location>
</feature>
<evidence type="ECO:0000313" key="4">
    <source>
        <dbReference type="Proteomes" id="UP000011715"/>
    </source>
</evidence>
<accession>A0A0C4DPZ8</accession>
<dbReference type="AlphaFoldDB" id="A0A0C4DPZ8"/>